<dbReference type="InterPro" id="IPR036291">
    <property type="entry name" value="NAD(P)-bd_dom_sf"/>
</dbReference>
<dbReference type="EMBL" id="CATQJA010001758">
    <property type="protein sequence ID" value="CAJ0568539.1"/>
    <property type="molecule type" value="Genomic_DNA"/>
</dbReference>
<keyword evidence="5" id="KW-1185">Reference proteome</keyword>
<protein>
    <recommendedName>
        <fullName evidence="3">NAD-dependent epimerase/dehydratase domain-containing protein</fullName>
    </recommendedName>
</protein>
<gene>
    <name evidence="4" type="ORF">MSPICULIGERA_LOCUS7056</name>
</gene>
<dbReference type="InterPro" id="IPR001509">
    <property type="entry name" value="Epimerase_deHydtase"/>
</dbReference>
<comment type="caution">
    <text evidence="4">The sequence shown here is derived from an EMBL/GenBank/DDBJ whole genome shotgun (WGS) entry which is preliminary data.</text>
</comment>
<dbReference type="AlphaFoldDB" id="A0AA36FVK7"/>
<dbReference type="PANTHER" id="PTHR10366">
    <property type="entry name" value="NAD DEPENDENT EPIMERASE/DEHYDRATASE"/>
    <property type="match status" value="1"/>
</dbReference>
<dbReference type="SUPFAM" id="SSF51735">
    <property type="entry name" value="NAD(P)-binding Rossmann-fold domains"/>
    <property type="match status" value="1"/>
</dbReference>
<dbReference type="Gene3D" id="3.40.50.720">
    <property type="entry name" value="NAD(P)-binding Rossmann-like Domain"/>
    <property type="match status" value="1"/>
</dbReference>
<dbReference type="PANTHER" id="PTHR10366:SF564">
    <property type="entry name" value="STEROL-4-ALPHA-CARBOXYLATE 3-DEHYDROGENASE, DECARBOXYLATING"/>
    <property type="match status" value="1"/>
</dbReference>
<proteinExistence type="inferred from homology"/>
<dbReference type="InterPro" id="IPR050425">
    <property type="entry name" value="NAD(P)_dehydrat-like"/>
</dbReference>
<feature type="non-terminal residue" evidence="4">
    <location>
        <position position="516"/>
    </location>
</feature>
<organism evidence="4 5">
    <name type="scientific">Mesorhabditis spiculigera</name>
    <dbReference type="NCBI Taxonomy" id="96644"/>
    <lineage>
        <taxon>Eukaryota</taxon>
        <taxon>Metazoa</taxon>
        <taxon>Ecdysozoa</taxon>
        <taxon>Nematoda</taxon>
        <taxon>Chromadorea</taxon>
        <taxon>Rhabditida</taxon>
        <taxon>Rhabditina</taxon>
        <taxon>Rhabditomorpha</taxon>
        <taxon>Rhabditoidea</taxon>
        <taxon>Rhabditidae</taxon>
        <taxon>Mesorhabditinae</taxon>
        <taxon>Mesorhabditis</taxon>
    </lineage>
</organism>
<dbReference type="Pfam" id="PF01370">
    <property type="entry name" value="Epimerase"/>
    <property type="match status" value="1"/>
</dbReference>
<name>A0AA36FVK7_9BILA</name>
<evidence type="ECO:0000313" key="5">
    <source>
        <dbReference type="Proteomes" id="UP001177023"/>
    </source>
</evidence>
<evidence type="ECO:0000256" key="2">
    <source>
        <dbReference type="ARBA" id="ARBA00023445"/>
    </source>
</evidence>
<evidence type="ECO:0000259" key="3">
    <source>
        <dbReference type="Pfam" id="PF01370"/>
    </source>
</evidence>
<evidence type="ECO:0000313" key="4">
    <source>
        <dbReference type="EMBL" id="CAJ0568539.1"/>
    </source>
</evidence>
<keyword evidence="1" id="KW-0560">Oxidoreductase</keyword>
<dbReference type="GO" id="GO:0016616">
    <property type="term" value="F:oxidoreductase activity, acting on the CH-OH group of donors, NAD or NADP as acceptor"/>
    <property type="evidence" value="ECO:0007669"/>
    <property type="project" value="TreeGrafter"/>
</dbReference>
<feature type="domain" description="NAD-dependent epimerase/dehydratase" evidence="3">
    <location>
        <begin position="174"/>
        <end position="356"/>
    </location>
</feature>
<dbReference type="Proteomes" id="UP001177023">
    <property type="component" value="Unassembled WGS sequence"/>
</dbReference>
<reference evidence="4" key="1">
    <citation type="submission" date="2023-06" db="EMBL/GenBank/DDBJ databases">
        <authorList>
            <person name="Delattre M."/>
        </authorList>
    </citation>
    <scope>NUCLEOTIDE SEQUENCE</scope>
    <source>
        <strain evidence="4">AF72</strain>
    </source>
</reference>
<evidence type="ECO:0000256" key="1">
    <source>
        <dbReference type="ARBA" id="ARBA00023002"/>
    </source>
</evidence>
<accession>A0AA36FVK7</accession>
<sequence length="516" mass="58317">MLPIEGPKQVLCRQIAETKPYCVAVHANTAGQAGELRAVINDVLMLMPGLKKLWLHFGREILETKCLVDVKTPTIVVYMAVMKEVPGSADNYHKKYEPIPEVLEQFNHTLVPTLQTIITQWENREREIDYIVLKAQKAFGSDGNDWRDLDKASQYSKKCLQQLYRQALLKLVVVLVTGASGYVALHCVNQLLAAGYKVRGTVRSKRNEQKVAPLLRLPHASERLELVEADLLKPDGWDEIVSGCTYVLHVASPWPIVADESTVKTAVDGTLCVLRSSARCPSVKKVVLTSSCSAVNDGHENDEAVFDETYWTNLEHPKVEYYAKSKTLAERAAWEFWQNLDDVENGSCTIIGRMMNVKTYLASPKACLGLVDVRDVAKAHILAMTNEASNGERILVHADSGWFADIAKWLFKEFRKQGYPITFITAPNWVLKLYAKLGIDPIVEAVLPRVGPELRFDNTKSKQLLNISYMDVRQSVIDMIYSMIEHDMIKSTKKYRKHQQKHHFNKSKVEPVGMLH</sequence>
<comment type="similarity">
    <text evidence="2">Belongs to the NAD(P)-dependent epimerase/dehydratase family. Dihydroflavonol-4-reductase subfamily.</text>
</comment>